<geneLocation type="plasmid" evidence="2 3">
    <name>unnamed3</name>
</geneLocation>
<dbReference type="Pfam" id="PF13560">
    <property type="entry name" value="HTH_31"/>
    <property type="match status" value="1"/>
</dbReference>
<evidence type="ECO:0000313" key="2">
    <source>
        <dbReference type="EMBL" id="QJY51231.1"/>
    </source>
</evidence>
<sequence length="107" mass="11630">MVQTRTVTSVQINGPALRVIRELSGLSCSALARAVGADVSFLARVERGEKRGVNRRTYERLVRVLRIADARAILADPYRSVTRVTVAMHEPPAHCGLQCEGKTSTAA</sequence>
<evidence type="ECO:0000313" key="3">
    <source>
        <dbReference type="Proteomes" id="UP000505377"/>
    </source>
</evidence>
<dbReference type="Gene3D" id="1.10.260.40">
    <property type="entry name" value="lambda repressor-like DNA-binding domains"/>
    <property type="match status" value="1"/>
</dbReference>
<dbReference type="Proteomes" id="UP000505377">
    <property type="component" value="Plasmid unnamed3"/>
</dbReference>
<dbReference type="AlphaFoldDB" id="A0A6M6JYP3"/>
<protein>
    <submittedName>
        <fullName evidence="2">Helix-turn-helix domain-containing protein</fullName>
    </submittedName>
</protein>
<name>A0A6M6JYP3_9PSEU</name>
<dbReference type="GO" id="GO:0003677">
    <property type="term" value="F:DNA binding"/>
    <property type="evidence" value="ECO:0007669"/>
    <property type="project" value="InterPro"/>
</dbReference>
<keyword evidence="3" id="KW-1185">Reference proteome</keyword>
<dbReference type="CDD" id="cd00093">
    <property type="entry name" value="HTH_XRE"/>
    <property type="match status" value="1"/>
</dbReference>
<dbReference type="KEGG" id="pbro:HOP40_35205"/>
<accession>A0A6M6JYP3</accession>
<dbReference type="RefSeq" id="WP_172170129.1">
    <property type="nucleotide sequence ID" value="NZ_CP053567.1"/>
</dbReference>
<gene>
    <name evidence="2" type="ORF">HOP40_35205</name>
</gene>
<proteinExistence type="predicted"/>
<feature type="domain" description="HTH cro/C1-type" evidence="1">
    <location>
        <begin position="16"/>
        <end position="72"/>
    </location>
</feature>
<dbReference type="EMBL" id="CP053567">
    <property type="protein sequence ID" value="QJY51231.1"/>
    <property type="molecule type" value="Genomic_DNA"/>
</dbReference>
<reference evidence="2 3" key="1">
    <citation type="submission" date="2020-05" db="EMBL/GenBank/DDBJ databases">
        <authorList>
            <person name="Mo P."/>
        </authorList>
    </citation>
    <scope>NUCLEOTIDE SEQUENCE [LARGE SCALE GENOMIC DNA]</scope>
    <source>
        <strain evidence="2 3">Gen01</strain>
        <plasmid evidence="2 3">unnamed3</plasmid>
    </source>
</reference>
<dbReference type="InterPro" id="IPR001387">
    <property type="entry name" value="Cro/C1-type_HTH"/>
</dbReference>
<organism evidence="2 3">
    <name type="scientific">Pseudonocardia broussonetiae</name>
    <dbReference type="NCBI Taxonomy" id="2736640"/>
    <lineage>
        <taxon>Bacteria</taxon>
        <taxon>Bacillati</taxon>
        <taxon>Actinomycetota</taxon>
        <taxon>Actinomycetes</taxon>
        <taxon>Pseudonocardiales</taxon>
        <taxon>Pseudonocardiaceae</taxon>
        <taxon>Pseudonocardia</taxon>
    </lineage>
</organism>
<keyword evidence="2" id="KW-0614">Plasmid</keyword>
<dbReference type="SMART" id="SM00530">
    <property type="entry name" value="HTH_XRE"/>
    <property type="match status" value="1"/>
</dbReference>
<dbReference type="SUPFAM" id="SSF47413">
    <property type="entry name" value="lambda repressor-like DNA-binding domains"/>
    <property type="match status" value="1"/>
</dbReference>
<evidence type="ECO:0000259" key="1">
    <source>
        <dbReference type="SMART" id="SM00530"/>
    </source>
</evidence>
<dbReference type="InterPro" id="IPR010982">
    <property type="entry name" value="Lambda_DNA-bd_dom_sf"/>
</dbReference>